<dbReference type="InterPro" id="IPR012337">
    <property type="entry name" value="RNaseH-like_sf"/>
</dbReference>
<dbReference type="Gene3D" id="3.30.420.10">
    <property type="entry name" value="Ribonuclease H-like superfamily/Ribonuclease H"/>
    <property type="match status" value="1"/>
</dbReference>
<evidence type="ECO:0000313" key="3">
    <source>
        <dbReference type="EMBL" id="CAB0035522.1"/>
    </source>
</evidence>
<feature type="region of interest" description="Disordered" evidence="1">
    <location>
        <begin position="573"/>
        <end position="676"/>
    </location>
</feature>
<dbReference type="GO" id="GO:0015074">
    <property type="term" value="P:DNA integration"/>
    <property type="evidence" value="ECO:0007669"/>
    <property type="project" value="InterPro"/>
</dbReference>
<feature type="compositionally biased region" description="Polar residues" evidence="1">
    <location>
        <begin position="630"/>
        <end position="639"/>
    </location>
</feature>
<keyword evidence="4" id="KW-1185">Reference proteome</keyword>
<sequence>MASRLGTCRGLLCYLSIVRDRLLVSALEKSAPRVCLVRRFFSPATKSRRHLNQSYFEHHHLGQFHQLDRSRSSLQAQASQTRTFRLALFIDVLIEAQLIGHRIGVSSSIATSPLRSFVCSELSRLTSLKPWKKSVKGTWVDRQFALVMANFARASTASMLGMPMCDVVSANGTSNVSKTCRSADQIVLRTCSFQHLVGEQIEHIGSTIRWSRPIEPTGVGSIPAGRIFDGVFLTGVVELVPEVERVPLKKKTRAMSSASEAVKNPDHCELEAKRITISRSPSSIDMEKLLSNGRDRFSVQLQGILLLGQTLIQLDYSPRYALHPRWIEEPLFVIPTQRRDHCVRPLLAESAKQRTVYGVRPHRAASAKLLEEEVFGRWGYPQSILSDNSPQFRSLAWKQACEKWQCRLYTTAIYSPRANPTERRNQEIKKGLRLHLMGKKHNQWDLKLPSVLYDLRCQKNAATGVTPAHLLLGKELSRPGDWKLQLKATAIEERHLRVTQAQLQQAKYQAKYASVAQNKVPIKSGDLVYTKTHPLSNAAERYHAGFEAKWEGPFAVTDQLSEDVFVLDKYGSPTKTHRSELSSDPTPTTVQSDQTPTTPGSDPTPATPSSDPIPTTTPSDPTPITSDSDQALTTSSSDVIPTAATPEKEGREKEDDGSEERQPRYNLRRRKAVTDQTDPEYLSQQCLTVVSSDPVRHCRKAIENIKAYFQLRRRKFGEKDVTSKVVYNAGTCRSRRTWPYLPLPTLPRPKQWTRTLPPTTEELACQRRATHPQLSVPVSRQPRLKASVSQKVVSNPKPRTTDRLKDYLVEHPRTHPLPRPAIPRCSAHRERKPRPERRPPRKTYVSPTYVSQHFWKSRYCAGGSNGDKLSWLVVSSCSPKMLDAFILRRLGAAARKVSRAIADARRMTITLSQRVSGRTPAVAEADELLENVEAVSRLLLIYDLGSRTKLRETEDMPKATCCEWWCYCTLDRFQEPDGSVTEDVTYIWVKIILFYKTVRTYVTDLDALLLRVQSPHSITCSRPASTSARVANVQVKHVAIATACVTSHGAEHQLAVGELWAFTDPVTRPEECVLAAHGVRAGSGVYDRRAFCGSGDRVRYLAGLQLPNVNAQEVLHAQYCKVPDASVSLLIEQYNSSAVRVFFNIAGIFSVMNMSSALAVGELWAFTDPVTRPEECVLAAHGVRAGSGVYDRRAFCGSGDRVRYLAGLQLPNVNAQEEMRRKNLGEILRIDSRVPRTLQVDMVRVHVSRFRPVRGHLAKRHFRLGRSCKSKRDSAYHIGRVCNYAALDWDSRRAGIVTRAVYPWTRVLTIISEARADGSNEKGDEGGTQHDTTTVLLQGPAERARTWSQQPQPGRAANQPLEKHSSTA</sequence>
<evidence type="ECO:0000313" key="4">
    <source>
        <dbReference type="Proteomes" id="UP000479190"/>
    </source>
</evidence>
<dbReference type="PROSITE" id="PS50994">
    <property type="entry name" value="INTEGRASE"/>
    <property type="match status" value="1"/>
</dbReference>
<dbReference type="Proteomes" id="UP000479190">
    <property type="component" value="Unassembled WGS sequence"/>
</dbReference>
<organism evidence="3 4">
    <name type="scientific">Trichogramma brassicae</name>
    <dbReference type="NCBI Taxonomy" id="86971"/>
    <lineage>
        <taxon>Eukaryota</taxon>
        <taxon>Metazoa</taxon>
        <taxon>Ecdysozoa</taxon>
        <taxon>Arthropoda</taxon>
        <taxon>Hexapoda</taxon>
        <taxon>Insecta</taxon>
        <taxon>Pterygota</taxon>
        <taxon>Neoptera</taxon>
        <taxon>Endopterygota</taxon>
        <taxon>Hymenoptera</taxon>
        <taxon>Apocrita</taxon>
        <taxon>Proctotrupomorpha</taxon>
        <taxon>Chalcidoidea</taxon>
        <taxon>Trichogrammatidae</taxon>
        <taxon>Trichogramma</taxon>
    </lineage>
</organism>
<proteinExistence type="predicted"/>
<feature type="compositionally biased region" description="Basic and acidic residues" evidence="1">
    <location>
        <begin position="646"/>
        <end position="663"/>
    </location>
</feature>
<dbReference type="EMBL" id="CADCXV010000792">
    <property type="protein sequence ID" value="CAB0035522.1"/>
    <property type="molecule type" value="Genomic_DNA"/>
</dbReference>
<dbReference type="PANTHER" id="PTHR37984">
    <property type="entry name" value="PROTEIN CBG26694"/>
    <property type="match status" value="1"/>
</dbReference>
<gene>
    <name evidence="3" type="ORF">TBRA_LOCUS7416</name>
</gene>
<feature type="compositionally biased region" description="Basic residues" evidence="1">
    <location>
        <begin position="829"/>
        <end position="841"/>
    </location>
</feature>
<dbReference type="GO" id="GO:0003676">
    <property type="term" value="F:nucleic acid binding"/>
    <property type="evidence" value="ECO:0007669"/>
    <property type="project" value="InterPro"/>
</dbReference>
<dbReference type="InterPro" id="IPR050951">
    <property type="entry name" value="Retrovirus_Pol_polyprotein"/>
</dbReference>
<feature type="compositionally biased region" description="Polar residues" evidence="1">
    <location>
        <begin position="582"/>
        <end position="591"/>
    </location>
</feature>
<dbReference type="OrthoDB" id="116216at2759"/>
<feature type="compositionally biased region" description="Low complexity" evidence="1">
    <location>
        <begin position="592"/>
        <end position="629"/>
    </location>
</feature>
<evidence type="ECO:0000256" key="1">
    <source>
        <dbReference type="SAM" id="MobiDB-lite"/>
    </source>
</evidence>
<name>A0A6H5IEY5_9HYME</name>
<feature type="domain" description="Integrase catalytic" evidence="2">
    <location>
        <begin position="314"/>
        <end position="475"/>
    </location>
</feature>
<dbReference type="SUPFAM" id="SSF53098">
    <property type="entry name" value="Ribonuclease H-like"/>
    <property type="match status" value="1"/>
</dbReference>
<dbReference type="InterPro" id="IPR036397">
    <property type="entry name" value="RNaseH_sf"/>
</dbReference>
<feature type="region of interest" description="Disordered" evidence="1">
    <location>
        <begin position="1317"/>
        <end position="1368"/>
    </location>
</feature>
<reference evidence="3 4" key="1">
    <citation type="submission" date="2020-02" db="EMBL/GenBank/DDBJ databases">
        <authorList>
            <person name="Ferguson B K."/>
        </authorList>
    </citation>
    <scope>NUCLEOTIDE SEQUENCE [LARGE SCALE GENOMIC DNA]</scope>
</reference>
<protein>
    <recommendedName>
        <fullName evidence="2">Integrase catalytic domain-containing protein</fullName>
    </recommendedName>
</protein>
<feature type="compositionally biased region" description="Basic and acidic residues" evidence="1">
    <location>
        <begin position="1317"/>
        <end position="1328"/>
    </location>
</feature>
<dbReference type="InterPro" id="IPR001584">
    <property type="entry name" value="Integrase_cat-core"/>
</dbReference>
<feature type="non-terminal residue" evidence="3">
    <location>
        <position position="1368"/>
    </location>
</feature>
<feature type="compositionally biased region" description="Basic and acidic residues" evidence="1">
    <location>
        <begin position="799"/>
        <end position="813"/>
    </location>
</feature>
<dbReference type="PANTHER" id="PTHR37984:SF5">
    <property type="entry name" value="PROTEIN NYNRIN-LIKE"/>
    <property type="match status" value="1"/>
</dbReference>
<feature type="region of interest" description="Disordered" evidence="1">
    <location>
        <begin position="769"/>
        <end position="844"/>
    </location>
</feature>
<evidence type="ECO:0000259" key="2">
    <source>
        <dbReference type="PROSITE" id="PS50994"/>
    </source>
</evidence>
<accession>A0A6H5IEY5</accession>